<dbReference type="EnsemblMetazoa" id="XM_030991304">
    <property type="protein sequence ID" value="XP_030847164"/>
    <property type="gene ID" value="LOC115926517"/>
</dbReference>
<dbReference type="GeneID" id="115926517"/>
<dbReference type="InterPro" id="IPR050143">
    <property type="entry name" value="TRIM/RBCC"/>
</dbReference>
<evidence type="ECO:0000313" key="4">
    <source>
        <dbReference type="Proteomes" id="UP000007110"/>
    </source>
</evidence>
<dbReference type="InterPro" id="IPR000315">
    <property type="entry name" value="Znf_B-box"/>
</dbReference>
<proteinExistence type="predicted"/>
<name>A0A7M7P6R4_STRPU</name>
<dbReference type="AlphaFoldDB" id="A0A7M7P6R4"/>
<dbReference type="KEGG" id="spu:115926517"/>
<keyword evidence="1" id="KW-0862">Zinc</keyword>
<dbReference type="Proteomes" id="UP000007110">
    <property type="component" value="Unassembled WGS sequence"/>
</dbReference>
<organism evidence="3 4">
    <name type="scientific">Strongylocentrotus purpuratus</name>
    <name type="common">Purple sea urchin</name>
    <dbReference type="NCBI Taxonomy" id="7668"/>
    <lineage>
        <taxon>Eukaryota</taxon>
        <taxon>Metazoa</taxon>
        <taxon>Echinodermata</taxon>
        <taxon>Eleutherozoa</taxon>
        <taxon>Echinozoa</taxon>
        <taxon>Echinoidea</taxon>
        <taxon>Euechinoidea</taxon>
        <taxon>Echinacea</taxon>
        <taxon>Camarodonta</taxon>
        <taxon>Echinidea</taxon>
        <taxon>Strongylocentrotidae</taxon>
        <taxon>Strongylocentrotus</taxon>
    </lineage>
</organism>
<dbReference type="SUPFAM" id="SSF63829">
    <property type="entry name" value="Calcium-dependent phosphotriesterase"/>
    <property type="match status" value="1"/>
</dbReference>
<accession>A0A7M7P6R4</accession>
<evidence type="ECO:0000256" key="1">
    <source>
        <dbReference type="PROSITE-ProRule" id="PRU00024"/>
    </source>
</evidence>
<dbReference type="PROSITE" id="PS50119">
    <property type="entry name" value="ZF_BBOX"/>
    <property type="match status" value="1"/>
</dbReference>
<evidence type="ECO:0000259" key="2">
    <source>
        <dbReference type="PROSITE" id="PS50119"/>
    </source>
</evidence>
<keyword evidence="4" id="KW-1185">Reference proteome</keyword>
<sequence length="420" mass="46658">MDSIAKPVLYVHSSVRCDICGRQPARHYCRHDACKEHIYICDNCISAHNTYNAQHGDFLQCVVVSEVKSKCCEPGHSERLADHICVPCQKPLCDDCRDDHHDRGHDFNEIQSAVAATKIKISKSLDQLKEQVKHKQEMCANALDLVARDTDKLDVLSKEVKTNINDVWRLIKDHESKVLHELEDERHQLLKDLWSSITPIQDQTAASSEEQVETSHYDTRLSSYADNGKLTHSKDIEMLLGNGTLRGITVLPCGKIAVLGKHIQIYGSDLEFLYDIKPAAGHDWYSIDVGPSGTLLAGDCLNGCIDILTAEGLIDHSISCSGVKPRQLHVLPTGSFVISQPGIEDSGPIIKILNPDGSEALSLSDDSWQYVYCSADNRGSLYVANLQIVQSKEDTDASGAIKARLTFDRYTQHGKERKLS</sequence>
<dbReference type="GO" id="GO:0008270">
    <property type="term" value="F:zinc ion binding"/>
    <property type="evidence" value="ECO:0007669"/>
    <property type="project" value="UniProtKB-KW"/>
</dbReference>
<keyword evidence="1" id="KW-0479">Metal-binding</keyword>
<dbReference type="RefSeq" id="XP_030847164.1">
    <property type="nucleotide sequence ID" value="XM_030991304.1"/>
</dbReference>
<reference evidence="4" key="1">
    <citation type="submission" date="2015-02" db="EMBL/GenBank/DDBJ databases">
        <title>Genome sequencing for Strongylocentrotus purpuratus.</title>
        <authorList>
            <person name="Murali S."/>
            <person name="Liu Y."/>
            <person name="Vee V."/>
            <person name="English A."/>
            <person name="Wang M."/>
            <person name="Skinner E."/>
            <person name="Han Y."/>
            <person name="Muzny D.M."/>
            <person name="Worley K.C."/>
            <person name="Gibbs R.A."/>
        </authorList>
    </citation>
    <scope>NUCLEOTIDE SEQUENCE</scope>
</reference>
<dbReference type="OrthoDB" id="10159708at2759"/>
<dbReference type="Gene3D" id="3.30.160.60">
    <property type="entry name" value="Classic Zinc Finger"/>
    <property type="match status" value="1"/>
</dbReference>
<dbReference type="PANTHER" id="PTHR24103">
    <property type="entry name" value="E3 UBIQUITIN-PROTEIN LIGASE TRIM"/>
    <property type="match status" value="1"/>
</dbReference>
<dbReference type="InterPro" id="IPR011042">
    <property type="entry name" value="6-blade_b-propeller_TolB-like"/>
</dbReference>
<evidence type="ECO:0000313" key="3">
    <source>
        <dbReference type="EnsemblMetazoa" id="XP_030847164"/>
    </source>
</evidence>
<feature type="domain" description="B box-type" evidence="2">
    <location>
        <begin position="67"/>
        <end position="110"/>
    </location>
</feature>
<dbReference type="SUPFAM" id="SSF57845">
    <property type="entry name" value="B-box zinc-binding domain"/>
    <property type="match status" value="1"/>
</dbReference>
<reference evidence="3" key="2">
    <citation type="submission" date="2021-01" db="UniProtKB">
        <authorList>
            <consortium name="EnsemblMetazoa"/>
        </authorList>
    </citation>
    <scope>IDENTIFICATION</scope>
</reference>
<dbReference type="OMA" id="VETSHYD"/>
<dbReference type="InParanoid" id="A0A7M7P6R4"/>
<dbReference type="Gene3D" id="2.120.10.30">
    <property type="entry name" value="TolB, C-terminal domain"/>
    <property type="match status" value="1"/>
</dbReference>
<keyword evidence="1" id="KW-0863">Zinc-finger</keyword>
<protein>
    <recommendedName>
        <fullName evidence="2">B box-type domain-containing protein</fullName>
    </recommendedName>
</protein>